<evidence type="ECO:0000313" key="3">
    <source>
        <dbReference type="EMBL" id="OIW32170.1"/>
    </source>
</evidence>
<dbReference type="OrthoDB" id="5006988at2759"/>
<dbReference type="Proteomes" id="UP000182658">
    <property type="component" value="Unassembled WGS sequence"/>
</dbReference>
<keyword evidence="4" id="KW-1185">Reference proteome</keyword>
<feature type="region of interest" description="Disordered" evidence="1">
    <location>
        <begin position="56"/>
        <end position="77"/>
    </location>
</feature>
<dbReference type="STRING" id="1408157.A0A1J7JWK9"/>
<gene>
    <name evidence="3" type="ORF">CONLIGDRAFT_629862</name>
</gene>
<evidence type="ECO:0000313" key="4">
    <source>
        <dbReference type="Proteomes" id="UP000182658"/>
    </source>
</evidence>
<proteinExistence type="predicted"/>
<sequence>MIGPKLLASVALFLTAASSFKLPAGLEDGFYRVYLDSNGNEIHEPANTTVLTPLSKPVPRIPKASARTPIDAPRSGSLAPRFGQGVLQSWCGCGFNMNPGDCDAAVADIKNQVNIPGQDGVLIPWGMSYYSIRGSVVAFACDDDMSQAGPYGGTHLSLRTNVFFLPSFPYPVVPFGHAFRASSNSTWFPH</sequence>
<evidence type="ECO:0008006" key="5">
    <source>
        <dbReference type="Google" id="ProtNLM"/>
    </source>
</evidence>
<organism evidence="3 4">
    <name type="scientific">Coniochaeta ligniaria NRRL 30616</name>
    <dbReference type="NCBI Taxonomy" id="1408157"/>
    <lineage>
        <taxon>Eukaryota</taxon>
        <taxon>Fungi</taxon>
        <taxon>Dikarya</taxon>
        <taxon>Ascomycota</taxon>
        <taxon>Pezizomycotina</taxon>
        <taxon>Sordariomycetes</taxon>
        <taxon>Sordariomycetidae</taxon>
        <taxon>Coniochaetales</taxon>
        <taxon>Coniochaetaceae</taxon>
        <taxon>Coniochaeta</taxon>
    </lineage>
</organism>
<dbReference type="AlphaFoldDB" id="A0A1J7JWK9"/>
<evidence type="ECO:0000256" key="2">
    <source>
        <dbReference type="SAM" id="SignalP"/>
    </source>
</evidence>
<dbReference type="EMBL" id="KV875095">
    <property type="protein sequence ID" value="OIW32170.1"/>
    <property type="molecule type" value="Genomic_DNA"/>
</dbReference>
<accession>A0A1J7JWK9</accession>
<keyword evidence="2" id="KW-0732">Signal</keyword>
<name>A0A1J7JWK9_9PEZI</name>
<feature type="chain" id="PRO_5011955876" description="Ecp2 effector protein domain-containing protein" evidence="2">
    <location>
        <begin position="20"/>
        <end position="190"/>
    </location>
</feature>
<reference evidence="3 4" key="1">
    <citation type="submission" date="2016-10" db="EMBL/GenBank/DDBJ databases">
        <title>Draft genome sequence of Coniochaeta ligniaria NRRL30616, a lignocellulolytic fungus for bioabatement of inhibitors in plant biomass hydrolysates.</title>
        <authorList>
            <consortium name="DOE Joint Genome Institute"/>
            <person name="Jimenez D.J."/>
            <person name="Hector R.E."/>
            <person name="Riley R."/>
            <person name="Sun H."/>
            <person name="Grigoriev I.V."/>
            <person name="Van Elsas J.D."/>
            <person name="Nichols N.N."/>
        </authorList>
    </citation>
    <scope>NUCLEOTIDE SEQUENCE [LARGE SCALE GENOMIC DNA]</scope>
    <source>
        <strain evidence="3 4">NRRL 30616</strain>
    </source>
</reference>
<evidence type="ECO:0000256" key="1">
    <source>
        <dbReference type="SAM" id="MobiDB-lite"/>
    </source>
</evidence>
<feature type="signal peptide" evidence="2">
    <location>
        <begin position="1"/>
        <end position="19"/>
    </location>
</feature>
<dbReference type="InParanoid" id="A0A1J7JWK9"/>
<protein>
    <recommendedName>
        <fullName evidence="5">Ecp2 effector protein domain-containing protein</fullName>
    </recommendedName>
</protein>